<evidence type="ECO:0000256" key="5">
    <source>
        <dbReference type="ARBA" id="ARBA00023136"/>
    </source>
</evidence>
<feature type="transmembrane region" description="Helical" evidence="6">
    <location>
        <begin position="327"/>
        <end position="353"/>
    </location>
</feature>
<dbReference type="NCBIfam" id="TIGR00901">
    <property type="entry name" value="2A0125"/>
    <property type="match status" value="1"/>
</dbReference>
<dbReference type="InterPro" id="IPR011701">
    <property type="entry name" value="MFS"/>
</dbReference>
<feature type="transmembrane region" description="Helical" evidence="6">
    <location>
        <begin position="365"/>
        <end position="386"/>
    </location>
</feature>
<name>A0A2Z6E0M9_HYDTE</name>
<dbReference type="KEGG" id="htl:HPTL_1874"/>
<feature type="transmembrane region" description="Helical" evidence="6">
    <location>
        <begin position="110"/>
        <end position="131"/>
    </location>
</feature>
<dbReference type="GO" id="GO:0016020">
    <property type="term" value="C:membrane"/>
    <property type="evidence" value="ECO:0007669"/>
    <property type="project" value="UniProtKB-SubCell"/>
</dbReference>
<protein>
    <submittedName>
        <fullName evidence="7">AmpG family muropeptide MFS transporter</fullName>
    </submittedName>
</protein>
<dbReference type="InterPro" id="IPR004752">
    <property type="entry name" value="AmpG_permease/AT-1"/>
</dbReference>
<sequence>MVNLPPNVIRRIVDHFLPCVLTGFASGLPLYTLLQLVPAWLQQEGVSLATIGALSLIQLPYTWKFLWAPVLDRWALWPRLGRRRGWILVLSLGVAAAIAGVGQVDPVASLPLVVTLLVAIAWGSATLDVVLDAYRRELLSDAELGFGNAVHVNAYRVAGLVPGSLALILAEDWPWPAVFAFTAAFLLPGVVLALWRVPLAHGEEAAPASLRAAVVEPFREFFHREGRVAALLTLAVVFAYKLGDALATALATPFYLAMGFSLSEVGLIAKHAALWPLIAGSLVGGIWMMRLGIVPALWWFGWAQAVTIFGYWALALLGAGPSDAVRLAALAAVIAAEYFAAGLGTTALVAFVAQRTHPAYAATQLALLTSLAAAPRSIVNAFSGVLVEALGWPHFFVLCFVLTLPGMALVGLLWRRAIVNGDRSTL</sequence>
<dbReference type="GO" id="GO:0022857">
    <property type="term" value="F:transmembrane transporter activity"/>
    <property type="evidence" value="ECO:0007669"/>
    <property type="project" value="InterPro"/>
</dbReference>
<dbReference type="OrthoDB" id="5288738at2"/>
<evidence type="ECO:0000256" key="3">
    <source>
        <dbReference type="ARBA" id="ARBA00022692"/>
    </source>
</evidence>
<feature type="transmembrane region" description="Helical" evidence="6">
    <location>
        <begin position="86"/>
        <end position="104"/>
    </location>
</feature>
<dbReference type="Pfam" id="PF07690">
    <property type="entry name" value="MFS_1"/>
    <property type="match status" value="1"/>
</dbReference>
<dbReference type="AlphaFoldDB" id="A0A2Z6E0M9"/>
<reference evidence="7 8" key="1">
    <citation type="submission" date="2018-04" db="EMBL/GenBank/DDBJ databases">
        <title>Complete genome sequence of Hydrogenophilus thermoluteolus TH-1.</title>
        <authorList>
            <person name="Arai H."/>
        </authorList>
    </citation>
    <scope>NUCLEOTIDE SEQUENCE [LARGE SCALE GENOMIC DNA]</scope>
    <source>
        <strain evidence="7 8">TH-1</strain>
    </source>
</reference>
<keyword evidence="5 6" id="KW-0472">Membrane</keyword>
<keyword evidence="2" id="KW-0813">Transport</keyword>
<dbReference type="PANTHER" id="PTHR12778:SF10">
    <property type="entry name" value="MAJOR FACILITATOR SUPERFAMILY DOMAIN-CONTAINING PROTEIN 3"/>
    <property type="match status" value="1"/>
</dbReference>
<dbReference type="PANTHER" id="PTHR12778">
    <property type="entry name" value="SOLUTE CARRIER FAMILY 33 ACETYL-COA TRANSPORTER -RELATED"/>
    <property type="match status" value="1"/>
</dbReference>
<feature type="transmembrane region" description="Helical" evidence="6">
    <location>
        <begin position="176"/>
        <end position="195"/>
    </location>
</feature>
<evidence type="ECO:0000313" key="7">
    <source>
        <dbReference type="EMBL" id="BBD78130.1"/>
    </source>
</evidence>
<evidence type="ECO:0000256" key="1">
    <source>
        <dbReference type="ARBA" id="ARBA00004141"/>
    </source>
</evidence>
<keyword evidence="4 6" id="KW-1133">Transmembrane helix</keyword>
<feature type="transmembrane region" description="Helical" evidence="6">
    <location>
        <begin position="228"/>
        <end position="256"/>
    </location>
</feature>
<feature type="transmembrane region" description="Helical" evidence="6">
    <location>
        <begin position="392"/>
        <end position="414"/>
    </location>
</feature>
<evidence type="ECO:0000256" key="4">
    <source>
        <dbReference type="ARBA" id="ARBA00022989"/>
    </source>
</evidence>
<evidence type="ECO:0000256" key="2">
    <source>
        <dbReference type="ARBA" id="ARBA00022448"/>
    </source>
</evidence>
<feature type="transmembrane region" description="Helical" evidence="6">
    <location>
        <begin position="12"/>
        <end position="34"/>
    </location>
</feature>
<gene>
    <name evidence="7" type="ORF">HPTL_1874</name>
</gene>
<keyword evidence="8" id="KW-1185">Reference proteome</keyword>
<evidence type="ECO:0000256" key="6">
    <source>
        <dbReference type="SAM" id="Phobius"/>
    </source>
</evidence>
<feature type="transmembrane region" description="Helical" evidence="6">
    <location>
        <begin position="152"/>
        <end position="170"/>
    </location>
</feature>
<evidence type="ECO:0000313" key="8">
    <source>
        <dbReference type="Proteomes" id="UP000262004"/>
    </source>
</evidence>
<organism evidence="7 8">
    <name type="scientific">Hydrogenophilus thermoluteolus</name>
    <name type="common">Pseudomonas hydrogenothermophila</name>
    <dbReference type="NCBI Taxonomy" id="297"/>
    <lineage>
        <taxon>Bacteria</taxon>
        <taxon>Pseudomonadati</taxon>
        <taxon>Pseudomonadota</taxon>
        <taxon>Hydrogenophilia</taxon>
        <taxon>Hydrogenophilales</taxon>
        <taxon>Hydrogenophilaceae</taxon>
        <taxon>Hydrogenophilus</taxon>
    </lineage>
</organism>
<dbReference type="EMBL" id="AP018558">
    <property type="protein sequence ID" value="BBD78130.1"/>
    <property type="molecule type" value="Genomic_DNA"/>
</dbReference>
<dbReference type="SUPFAM" id="SSF103473">
    <property type="entry name" value="MFS general substrate transporter"/>
    <property type="match status" value="1"/>
</dbReference>
<comment type="subcellular location">
    <subcellularLocation>
        <location evidence="1">Membrane</location>
        <topology evidence="1">Multi-pass membrane protein</topology>
    </subcellularLocation>
</comment>
<keyword evidence="3 6" id="KW-0812">Transmembrane</keyword>
<accession>A0A2Z6E0M9</accession>
<dbReference type="Gene3D" id="1.20.1250.20">
    <property type="entry name" value="MFS general substrate transporter like domains"/>
    <property type="match status" value="1"/>
</dbReference>
<feature type="transmembrane region" description="Helical" evidence="6">
    <location>
        <begin position="296"/>
        <end position="315"/>
    </location>
</feature>
<feature type="transmembrane region" description="Helical" evidence="6">
    <location>
        <begin position="268"/>
        <end position="289"/>
    </location>
</feature>
<dbReference type="InterPro" id="IPR036259">
    <property type="entry name" value="MFS_trans_sf"/>
</dbReference>
<dbReference type="Proteomes" id="UP000262004">
    <property type="component" value="Chromosome"/>
</dbReference>
<feature type="transmembrane region" description="Helical" evidence="6">
    <location>
        <begin position="46"/>
        <end position="66"/>
    </location>
</feature>
<proteinExistence type="predicted"/>